<evidence type="ECO:0000256" key="9">
    <source>
        <dbReference type="ARBA" id="ARBA00034076"/>
    </source>
</evidence>
<dbReference type="PROSITE" id="PS50893">
    <property type="entry name" value="ABC_TRANSPORTER_2"/>
    <property type="match status" value="2"/>
</dbReference>
<dbReference type="eggNOG" id="COG1129">
    <property type="taxonomic scope" value="Bacteria"/>
</dbReference>
<accession>A0A084IM50</accession>
<comment type="subcellular location">
    <subcellularLocation>
        <location evidence="1">Cell inner membrane</location>
        <topology evidence="1">Peripheral membrane protein</topology>
    </subcellularLocation>
</comment>
<comment type="similarity">
    <text evidence="2">Belongs to the ABC transporter superfamily. AI-2 autoinducer porter (TC 3.A.1.2.8) family.</text>
</comment>
<dbReference type="PANTHER" id="PTHR43790">
    <property type="entry name" value="CARBOHYDRATE TRANSPORT ATP-BINDING PROTEIN MG119-RELATED"/>
    <property type="match status" value="1"/>
</dbReference>
<dbReference type="InterPro" id="IPR027417">
    <property type="entry name" value="P-loop_NTPase"/>
</dbReference>
<evidence type="ECO:0000256" key="6">
    <source>
        <dbReference type="ARBA" id="ARBA00022840"/>
    </source>
</evidence>
<dbReference type="PROSITE" id="PS00211">
    <property type="entry name" value="ABC_TRANSPORTER_1"/>
    <property type="match status" value="1"/>
</dbReference>
<dbReference type="InterPro" id="IPR003593">
    <property type="entry name" value="AAA+_ATPase"/>
</dbReference>
<feature type="domain" description="ABC transporter" evidence="10">
    <location>
        <begin position="263"/>
        <end position="503"/>
    </location>
</feature>
<reference evidence="11 12" key="1">
    <citation type="submission" date="2013-03" db="EMBL/GenBank/DDBJ databases">
        <title>Salinisphaera hydrothermalis C41B8 Genome Sequencing.</title>
        <authorList>
            <person name="Li C."/>
            <person name="Lai Q."/>
            <person name="Shao Z."/>
        </authorList>
    </citation>
    <scope>NUCLEOTIDE SEQUENCE [LARGE SCALE GENOMIC DNA]</scope>
    <source>
        <strain evidence="11 12">C41B8</strain>
    </source>
</reference>
<dbReference type="GO" id="GO:0005886">
    <property type="term" value="C:plasma membrane"/>
    <property type="evidence" value="ECO:0007669"/>
    <property type="project" value="UniProtKB-SubCell"/>
</dbReference>
<evidence type="ECO:0000256" key="5">
    <source>
        <dbReference type="ARBA" id="ARBA00022741"/>
    </source>
</evidence>
<evidence type="ECO:0000256" key="1">
    <source>
        <dbReference type="ARBA" id="ARBA00004417"/>
    </source>
</evidence>
<evidence type="ECO:0000256" key="2">
    <source>
        <dbReference type="ARBA" id="ARBA00009404"/>
    </source>
</evidence>
<evidence type="ECO:0000256" key="4">
    <source>
        <dbReference type="ARBA" id="ARBA00019459"/>
    </source>
</evidence>
<dbReference type="AlphaFoldDB" id="A0A084IM50"/>
<dbReference type="Pfam" id="PF00005">
    <property type="entry name" value="ABC_tran"/>
    <property type="match status" value="2"/>
</dbReference>
<keyword evidence="6 11" id="KW-0067">ATP-binding</keyword>
<comment type="catalytic activity">
    <reaction evidence="9">
        <text>ATP + H2O + (2R,4S)-2-methyl-2,3,3,4-tetrahydroxytetrahydrofuran-[AI-2-binding protein]Side 1 = ADP + phosphate + (2R,4S)-2-methyl-2,3,3,4-tetrahydroxytetrahydrofuranSide 2 + [AI-2-binding protein]Side 1.</text>
        <dbReference type="EC" id="7.6.2.13"/>
    </reaction>
</comment>
<proteinExistence type="inferred from homology"/>
<dbReference type="RefSeq" id="WP_037336505.1">
    <property type="nucleotide sequence ID" value="NZ_APNK01000009.1"/>
</dbReference>
<dbReference type="OrthoDB" id="9776369at2"/>
<dbReference type="EC" id="7.6.2.13" evidence="8"/>
<dbReference type="Gene3D" id="3.40.50.300">
    <property type="entry name" value="P-loop containing nucleotide triphosphate hydrolases"/>
    <property type="match status" value="2"/>
</dbReference>
<dbReference type="InterPro" id="IPR050107">
    <property type="entry name" value="ABC_carbohydrate_import_ATPase"/>
</dbReference>
<evidence type="ECO:0000256" key="7">
    <source>
        <dbReference type="ARBA" id="ARBA00023747"/>
    </source>
</evidence>
<protein>
    <recommendedName>
        <fullName evidence="4">Autoinducer 2 import ATP-binding protein LsrA</fullName>
        <ecNumber evidence="8">7.6.2.13</ecNumber>
    </recommendedName>
</protein>
<dbReference type="InterPro" id="IPR017871">
    <property type="entry name" value="ABC_transporter-like_CS"/>
</dbReference>
<evidence type="ECO:0000259" key="10">
    <source>
        <dbReference type="PROSITE" id="PS50893"/>
    </source>
</evidence>
<comment type="caution">
    <text evidence="11">The sequence shown here is derived from an EMBL/GenBank/DDBJ whole genome shotgun (WGS) entry which is preliminary data.</text>
</comment>
<dbReference type="SMART" id="SM00382">
    <property type="entry name" value="AAA"/>
    <property type="match status" value="2"/>
</dbReference>
<dbReference type="CDD" id="cd03215">
    <property type="entry name" value="ABC_Carb_Monos_II"/>
    <property type="match status" value="1"/>
</dbReference>
<dbReference type="InterPro" id="IPR003439">
    <property type="entry name" value="ABC_transporter-like_ATP-bd"/>
</dbReference>
<evidence type="ECO:0000256" key="3">
    <source>
        <dbReference type="ARBA" id="ARBA00011262"/>
    </source>
</evidence>
<dbReference type="SUPFAM" id="SSF52540">
    <property type="entry name" value="P-loop containing nucleoside triphosphate hydrolases"/>
    <property type="match status" value="2"/>
</dbReference>
<name>A0A084IM50_SALHC</name>
<comment type="subunit">
    <text evidence="3">The complex is composed of two ATP-binding proteins (LsrA), two transmembrane proteins (LsrC and LsrD) and a solute-binding protein (LsrB).</text>
</comment>
<dbReference type="GO" id="GO:0005524">
    <property type="term" value="F:ATP binding"/>
    <property type="evidence" value="ECO:0007669"/>
    <property type="project" value="UniProtKB-KW"/>
</dbReference>
<evidence type="ECO:0000256" key="8">
    <source>
        <dbReference type="ARBA" id="ARBA00023798"/>
    </source>
</evidence>
<dbReference type="Proteomes" id="UP000028302">
    <property type="component" value="Unassembled WGS sequence"/>
</dbReference>
<keyword evidence="5" id="KW-0547">Nucleotide-binding</keyword>
<dbReference type="EMBL" id="APNK01000009">
    <property type="protein sequence ID" value="KEZ77784.1"/>
    <property type="molecule type" value="Genomic_DNA"/>
</dbReference>
<keyword evidence="12" id="KW-1185">Reference proteome</keyword>
<gene>
    <name evidence="11" type="ORF">C41B8_08210</name>
</gene>
<dbReference type="PANTHER" id="PTHR43790:SF2">
    <property type="entry name" value="AUTOINDUCER 2 IMPORT ATP-BINDING PROTEIN LSRA"/>
    <property type="match status" value="1"/>
</dbReference>
<evidence type="ECO:0000313" key="12">
    <source>
        <dbReference type="Proteomes" id="UP000028302"/>
    </source>
</evidence>
<dbReference type="STRING" id="1304275.C41B8_08210"/>
<sequence length="505" mass="54583">MSEPILECLEIGKRFGTTPVLSRIDLRLQIGRVTALMGENGAGKSTLLNIIAGLIAPTTGELRIDGEPVREFTPSAGQAHGIQIVTQELSLVPHLTVADNIFLGRELTAGSKHVGYLQSRRMFDEAQAAIDAFGVPINARDRVEQISLSYAQIVEIIRAYHRRPRILLLDEPTSSLTSNETQHLFDIVDKLRADGTTVVFTTHKMDEVERMADDIAVLRDGEITLKAAARDLSSAEVVNAMVGRKLAEQRLVLPEVADVPPVLAVEHYATRAADGGADTAFDFAIRPGEIIGLAGIAGAGRTAFLKSVYGLHPARQGRVRLAGADYADRSPSRSLARGLIYIPESRKEAGLVLSQGIAANAILANLGRFSGIAGWLKTSREHDVTREALEALRTKYESTRASVAQLSGGNQQKALVARCLIADDPKVLLLDEPTRGIDVGAKADIYEIIVELARHGVAIVVSSSELPELMTLSHRIAVFKDGFIARTFERDAFQEADIVRTAIGA</sequence>
<organism evidence="11 12">
    <name type="scientific">Salinisphaera hydrothermalis (strain C41B8)</name>
    <dbReference type="NCBI Taxonomy" id="1304275"/>
    <lineage>
        <taxon>Bacteria</taxon>
        <taxon>Pseudomonadati</taxon>
        <taxon>Pseudomonadota</taxon>
        <taxon>Gammaproteobacteria</taxon>
        <taxon>Salinisphaerales</taxon>
        <taxon>Salinisphaeraceae</taxon>
        <taxon>Salinisphaera</taxon>
    </lineage>
</organism>
<evidence type="ECO:0000313" key="11">
    <source>
        <dbReference type="EMBL" id="KEZ77784.1"/>
    </source>
</evidence>
<dbReference type="GO" id="GO:0016887">
    <property type="term" value="F:ATP hydrolysis activity"/>
    <property type="evidence" value="ECO:0007669"/>
    <property type="project" value="InterPro"/>
</dbReference>
<comment type="function">
    <text evidence="7">Part of the ABC transporter complex LsrABCD involved in autoinducer 2 (AI-2) import. Responsible for energy coupling to the transport system.</text>
</comment>
<dbReference type="CDD" id="cd03216">
    <property type="entry name" value="ABC_Carb_Monos_I"/>
    <property type="match status" value="1"/>
</dbReference>
<feature type="domain" description="ABC transporter" evidence="10">
    <location>
        <begin position="6"/>
        <end position="245"/>
    </location>
</feature>